<keyword evidence="3" id="KW-0645">Protease</keyword>
<keyword evidence="7 9" id="KW-1133">Transmembrane helix</keyword>
<evidence type="ECO:0000259" key="10">
    <source>
        <dbReference type="Pfam" id="PF01694"/>
    </source>
</evidence>
<evidence type="ECO:0000256" key="8">
    <source>
        <dbReference type="ARBA" id="ARBA00023136"/>
    </source>
</evidence>
<feature type="transmembrane region" description="Helical" evidence="9">
    <location>
        <begin position="120"/>
        <end position="144"/>
    </location>
</feature>
<accession>A0A1S2YR87</accession>
<keyword evidence="4 9" id="KW-0812">Transmembrane</keyword>
<dbReference type="STRING" id="3827.A0A1S2YR87"/>
<evidence type="ECO:0000256" key="7">
    <source>
        <dbReference type="ARBA" id="ARBA00022989"/>
    </source>
</evidence>
<keyword evidence="8 9" id="KW-0472">Membrane</keyword>
<keyword evidence="6" id="KW-0809">Transit peptide</keyword>
<evidence type="ECO:0000256" key="2">
    <source>
        <dbReference type="ARBA" id="ARBA00009045"/>
    </source>
</evidence>
<dbReference type="InterPro" id="IPR050925">
    <property type="entry name" value="Rhomboid_protease_S54"/>
</dbReference>
<keyword evidence="5" id="KW-0378">Hydrolase</keyword>
<dbReference type="Proteomes" id="UP000087171">
    <property type="component" value="Chromosome Ca7"/>
</dbReference>
<evidence type="ECO:0000256" key="1">
    <source>
        <dbReference type="ARBA" id="ARBA00004141"/>
    </source>
</evidence>
<dbReference type="RefSeq" id="XP_004508660.1">
    <property type="nucleotide sequence ID" value="XM_004508603.3"/>
</dbReference>
<proteinExistence type="inferred from homology"/>
<feature type="transmembrane region" description="Helical" evidence="9">
    <location>
        <begin position="270"/>
        <end position="288"/>
    </location>
</feature>
<protein>
    <submittedName>
        <fullName evidence="12">RHOMBOID-like protein 12, mitochondrial</fullName>
    </submittedName>
</protein>
<feature type="transmembrane region" description="Helical" evidence="9">
    <location>
        <begin position="206"/>
        <end position="224"/>
    </location>
</feature>
<reference evidence="12" key="2">
    <citation type="submission" date="2025-08" db="UniProtKB">
        <authorList>
            <consortium name="RefSeq"/>
        </authorList>
    </citation>
    <scope>IDENTIFICATION</scope>
    <source>
        <tissue evidence="12">Etiolated seedlings</tissue>
    </source>
</reference>
<evidence type="ECO:0000256" key="9">
    <source>
        <dbReference type="SAM" id="Phobius"/>
    </source>
</evidence>
<dbReference type="GO" id="GO:0006508">
    <property type="term" value="P:proteolysis"/>
    <property type="evidence" value="ECO:0007669"/>
    <property type="project" value="UniProtKB-KW"/>
</dbReference>
<dbReference type="GO" id="GO:0004252">
    <property type="term" value="F:serine-type endopeptidase activity"/>
    <property type="evidence" value="ECO:0007669"/>
    <property type="project" value="InterPro"/>
</dbReference>
<dbReference type="KEGG" id="cam:101509342"/>
<organism evidence="11 12">
    <name type="scientific">Cicer arietinum</name>
    <name type="common">Chickpea</name>
    <name type="synonym">Garbanzo</name>
    <dbReference type="NCBI Taxonomy" id="3827"/>
    <lineage>
        <taxon>Eukaryota</taxon>
        <taxon>Viridiplantae</taxon>
        <taxon>Streptophyta</taxon>
        <taxon>Embryophyta</taxon>
        <taxon>Tracheophyta</taxon>
        <taxon>Spermatophyta</taxon>
        <taxon>Magnoliopsida</taxon>
        <taxon>eudicotyledons</taxon>
        <taxon>Gunneridae</taxon>
        <taxon>Pentapetalae</taxon>
        <taxon>rosids</taxon>
        <taxon>fabids</taxon>
        <taxon>Fabales</taxon>
        <taxon>Fabaceae</taxon>
        <taxon>Papilionoideae</taxon>
        <taxon>50 kb inversion clade</taxon>
        <taxon>NPAAA clade</taxon>
        <taxon>Hologalegina</taxon>
        <taxon>IRL clade</taxon>
        <taxon>Cicereae</taxon>
        <taxon>Cicer</taxon>
    </lineage>
</organism>
<evidence type="ECO:0000313" key="11">
    <source>
        <dbReference type="Proteomes" id="UP000087171"/>
    </source>
</evidence>
<dbReference type="Pfam" id="PF01694">
    <property type="entry name" value="Rhomboid"/>
    <property type="match status" value="1"/>
</dbReference>
<dbReference type="GeneID" id="101509342"/>
<dbReference type="PANTHER" id="PTHR43731">
    <property type="entry name" value="RHOMBOID PROTEASE"/>
    <property type="match status" value="1"/>
</dbReference>
<dbReference type="InterPro" id="IPR035952">
    <property type="entry name" value="Rhomboid-like_sf"/>
</dbReference>
<name>A0A1S2YR87_CICAR</name>
<sequence length="325" mass="36962">MQSLVRRVTAVTRHHQHQPNLSFNSHTHRISYTRPQTHTHLRDHNISSFATHHFHSWRSLSTKIRASLSQPMIVQHFAFTSRISLSKTLLHRTLPRFLHFRPHSFNFNQNYHSYRRWRSWFFMLTPDNVVLVLIVANVAVFLFWRTANKNFMLNNFTISLDNIKSGRLHTLITNAFSHVNSGHLIFNMIGLYFFGVNIASNFGNEFLLKLYLAGAIGGAVFFLVHQAYKAQTSKGWRAINPSKELALGASGAVNAIMLLDIFLYPRATLYFYFVIPVPAALLGIFLIGKDMLRIIEGDSTISGSSHLGGVAVAAIAWAGIRKGRF</sequence>
<evidence type="ECO:0000313" key="12">
    <source>
        <dbReference type="RefSeq" id="XP_004508660.1"/>
    </source>
</evidence>
<dbReference type="AlphaFoldDB" id="A0A1S2YR87"/>
<feature type="transmembrane region" description="Helical" evidence="9">
    <location>
        <begin position="300"/>
        <end position="320"/>
    </location>
</feature>
<comment type="similarity">
    <text evidence="2">Belongs to the peptidase S54 family.</text>
</comment>
<dbReference type="FunFam" id="1.20.1540.10:FF:000018">
    <property type="entry name" value="RHOMBOID-like protein 12, mitochondrial"/>
    <property type="match status" value="1"/>
</dbReference>
<dbReference type="InterPro" id="IPR022764">
    <property type="entry name" value="Peptidase_S54_rhomboid_dom"/>
</dbReference>
<evidence type="ECO:0000256" key="4">
    <source>
        <dbReference type="ARBA" id="ARBA00022692"/>
    </source>
</evidence>
<dbReference type="SUPFAM" id="SSF144091">
    <property type="entry name" value="Rhomboid-like"/>
    <property type="match status" value="1"/>
</dbReference>
<dbReference type="GO" id="GO:0016020">
    <property type="term" value="C:membrane"/>
    <property type="evidence" value="ECO:0007669"/>
    <property type="project" value="UniProtKB-SubCell"/>
</dbReference>
<dbReference type="PANTHER" id="PTHR43731:SF14">
    <property type="entry name" value="PRESENILIN-ASSOCIATED RHOMBOID-LIKE PROTEIN, MITOCHONDRIAL"/>
    <property type="match status" value="1"/>
</dbReference>
<evidence type="ECO:0000256" key="3">
    <source>
        <dbReference type="ARBA" id="ARBA00022670"/>
    </source>
</evidence>
<keyword evidence="11" id="KW-1185">Reference proteome</keyword>
<feature type="transmembrane region" description="Helical" evidence="9">
    <location>
        <begin position="245"/>
        <end position="264"/>
    </location>
</feature>
<gene>
    <name evidence="12" type="primary">LOC101509342</name>
</gene>
<dbReference type="eggNOG" id="KOG2980">
    <property type="taxonomic scope" value="Eukaryota"/>
</dbReference>
<reference evidence="11" key="1">
    <citation type="journal article" date="2013" name="Nat. Biotechnol.">
        <title>Draft genome sequence of chickpea (Cicer arietinum) provides a resource for trait improvement.</title>
        <authorList>
            <person name="Varshney R.K."/>
            <person name="Song C."/>
            <person name="Saxena R.K."/>
            <person name="Azam S."/>
            <person name="Yu S."/>
            <person name="Sharpe A.G."/>
            <person name="Cannon S."/>
            <person name="Baek J."/>
            <person name="Rosen B.D."/>
            <person name="Tar'an B."/>
            <person name="Millan T."/>
            <person name="Zhang X."/>
            <person name="Ramsay L.D."/>
            <person name="Iwata A."/>
            <person name="Wang Y."/>
            <person name="Nelson W."/>
            <person name="Farmer A.D."/>
            <person name="Gaur P.M."/>
            <person name="Soderlund C."/>
            <person name="Penmetsa R.V."/>
            <person name="Xu C."/>
            <person name="Bharti A.K."/>
            <person name="He W."/>
            <person name="Winter P."/>
            <person name="Zhao S."/>
            <person name="Hane J.K."/>
            <person name="Carrasquilla-Garcia N."/>
            <person name="Condie J.A."/>
            <person name="Upadhyaya H.D."/>
            <person name="Luo M.C."/>
            <person name="Thudi M."/>
            <person name="Gowda C.L."/>
            <person name="Singh N.P."/>
            <person name="Lichtenzveig J."/>
            <person name="Gali K.K."/>
            <person name="Rubio J."/>
            <person name="Nadarajan N."/>
            <person name="Dolezel J."/>
            <person name="Bansal K.C."/>
            <person name="Xu X."/>
            <person name="Edwards D."/>
            <person name="Zhang G."/>
            <person name="Kahl G."/>
            <person name="Gil J."/>
            <person name="Singh K.B."/>
            <person name="Datta S.K."/>
            <person name="Jackson S.A."/>
            <person name="Wang J."/>
            <person name="Cook D.R."/>
        </authorList>
    </citation>
    <scope>NUCLEOTIDE SEQUENCE [LARGE SCALE GENOMIC DNA]</scope>
    <source>
        <strain evidence="11">cv. CDC Frontier</strain>
    </source>
</reference>
<dbReference type="PaxDb" id="3827-XP_004508660.1"/>
<evidence type="ECO:0000256" key="5">
    <source>
        <dbReference type="ARBA" id="ARBA00022801"/>
    </source>
</evidence>
<dbReference type="OrthoDB" id="418595at2759"/>
<dbReference type="Gene3D" id="1.20.1540.10">
    <property type="entry name" value="Rhomboid-like"/>
    <property type="match status" value="1"/>
</dbReference>
<comment type="subcellular location">
    <subcellularLocation>
        <location evidence="1">Membrane</location>
        <topology evidence="1">Multi-pass membrane protein</topology>
    </subcellularLocation>
</comment>
<evidence type="ECO:0000256" key="6">
    <source>
        <dbReference type="ARBA" id="ARBA00022946"/>
    </source>
</evidence>
<feature type="domain" description="Peptidase S54 rhomboid" evidence="10">
    <location>
        <begin position="166"/>
        <end position="317"/>
    </location>
</feature>